<evidence type="ECO:0000313" key="1">
    <source>
        <dbReference type="EMBL" id="VAV97090.1"/>
    </source>
</evidence>
<protein>
    <recommendedName>
        <fullName evidence="2">Lipoprotein</fullName>
    </recommendedName>
</protein>
<dbReference type="EMBL" id="UOED01000113">
    <property type="protein sequence ID" value="VAV97090.1"/>
    <property type="molecule type" value="Genomic_DNA"/>
</dbReference>
<name>A0A3B0RUG2_9ZZZZ</name>
<reference evidence="1" key="1">
    <citation type="submission" date="2018-06" db="EMBL/GenBank/DDBJ databases">
        <authorList>
            <person name="Zhirakovskaya E."/>
        </authorList>
    </citation>
    <scope>NUCLEOTIDE SEQUENCE</scope>
</reference>
<dbReference type="PROSITE" id="PS51257">
    <property type="entry name" value="PROKAR_LIPOPROTEIN"/>
    <property type="match status" value="1"/>
</dbReference>
<proteinExistence type="predicted"/>
<gene>
    <name evidence="1" type="ORF">MNBD_ALPHA02-333</name>
</gene>
<sequence>MFGKIAIMVLVMFLTSCDKPQETHEEDRLTYSFRDENPALTQHIATIVEDAKALKYQTALNKLALLSATRTLTKEQKYAVDTLARQLRYDMEEKMFTERQGLELKDE</sequence>
<dbReference type="AlphaFoldDB" id="A0A3B0RUG2"/>
<accession>A0A3B0RUG2</accession>
<evidence type="ECO:0008006" key="2">
    <source>
        <dbReference type="Google" id="ProtNLM"/>
    </source>
</evidence>
<organism evidence="1">
    <name type="scientific">hydrothermal vent metagenome</name>
    <dbReference type="NCBI Taxonomy" id="652676"/>
    <lineage>
        <taxon>unclassified sequences</taxon>
        <taxon>metagenomes</taxon>
        <taxon>ecological metagenomes</taxon>
    </lineage>
</organism>